<organism evidence="1 2">
    <name type="scientific">Hominenteromicrobium mulieris</name>
    <dbReference type="NCBI Taxonomy" id="2885357"/>
    <lineage>
        <taxon>Bacteria</taxon>
        <taxon>Bacillati</taxon>
        <taxon>Bacillota</taxon>
        <taxon>Clostridia</taxon>
        <taxon>Eubacteriales</taxon>
        <taxon>Oscillospiraceae</taxon>
        <taxon>Hominenteromicrobium</taxon>
    </lineage>
</organism>
<protein>
    <submittedName>
        <fullName evidence="1">Uncharacterized protein</fullName>
    </submittedName>
</protein>
<dbReference type="RefSeq" id="WP_308448893.1">
    <property type="nucleotide sequence ID" value="NZ_JAJEQC010000004.1"/>
</dbReference>
<comment type="caution">
    <text evidence="1">The sequence shown here is derived from an EMBL/GenBank/DDBJ whole genome shotgun (WGS) entry which is preliminary data.</text>
</comment>
<evidence type="ECO:0000313" key="2">
    <source>
        <dbReference type="Proteomes" id="UP001199424"/>
    </source>
</evidence>
<gene>
    <name evidence="1" type="ORF">LKD31_05130</name>
</gene>
<reference evidence="1" key="1">
    <citation type="submission" date="2021-10" db="EMBL/GenBank/DDBJ databases">
        <title>Anaerobic single-cell dispensing facilitates the cultivation of human gut bacteria.</title>
        <authorList>
            <person name="Afrizal A."/>
        </authorList>
    </citation>
    <scope>NUCLEOTIDE SEQUENCE</scope>
    <source>
        <strain evidence="1">CLA-AA-H250</strain>
    </source>
</reference>
<dbReference type="AlphaFoldDB" id="A0AAE3AGR3"/>
<dbReference type="EMBL" id="JAJEQC010000004">
    <property type="protein sequence ID" value="MCC2136394.1"/>
    <property type="molecule type" value="Genomic_DNA"/>
</dbReference>
<keyword evidence="2" id="KW-1185">Reference proteome</keyword>
<dbReference type="Proteomes" id="UP001199424">
    <property type="component" value="Unassembled WGS sequence"/>
</dbReference>
<sequence>MDFIKKHFEFTSCIDASCLFGLAGVQIFCRGTVYAKGAKGDIFMYNNTVWPRTDALCGFEPENLRSLHKGVCCN</sequence>
<proteinExistence type="predicted"/>
<evidence type="ECO:0000313" key="1">
    <source>
        <dbReference type="EMBL" id="MCC2136394.1"/>
    </source>
</evidence>
<name>A0AAE3AGR3_9FIRM</name>
<accession>A0AAE3AGR3</accession>